<feature type="transmembrane region" description="Helical" evidence="1">
    <location>
        <begin position="12"/>
        <end position="30"/>
    </location>
</feature>
<dbReference type="EMBL" id="FPJE01000002">
    <property type="protein sequence ID" value="SFW18960.1"/>
    <property type="molecule type" value="Genomic_DNA"/>
</dbReference>
<protein>
    <submittedName>
        <fullName evidence="2">Uncharacterized protein</fullName>
    </submittedName>
</protein>
<gene>
    <name evidence="2" type="ORF">SAMN02927921_00441</name>
</gene>
<name>A0A1K1M748_9FLAO</name>
<evidence type="ECO:0000313" key="2">
    <source>
        <dbReference type="EMBL" id="SFW18960.1"/>
    </source>
</evidence>
<accession>A0A1K1M748</accession>
<reference evidence="2 3" key="1">
    <citation type="submission" date="2016-11" db="EMBL/GenBank/DDBJ databases">
        <authorList>
            <person name="Jaros S."/>
            <person name="Januszkiewicz K."/>
            <person name="Wedrychowicz H."/>
        </authorList>
    </citation>
    <scope>NUCLEOTIDE SEQUENCE [LARGE SCALE GENOMIC DNA]</scope>
    <source>
        <strain evidence="2 3">CGMCC 1.12145</strain>
    </source>
</reference>
<keyword evidence="1" id="KW-0472">Membrane</keyword>
<keyword evidence="1" id="KW-1133">Transmembrane helix</keyword>
<sequence>MGISRIKNRVVYLFLALFVSMQIAGLHVLAHIDNDDDHGIAHCVVCDYTIAGNHTPILSPEIVQFDTAQVVFATKKEAVGEFHFAYSDTGVPHHLFCRPPPTRL</sequence>
<dbReference type="AlphaFoldDB" id="A0A1K1M748"/>
<keyword evidence="1" id="KW-0812">Transmembrane</keyword>
<evidence type="ECO:0000313" key="3">
    <source>
        <dbReference type="Proteomes" id="UP000182248"/>
    </source>
</evidence>
<evidence type="ECO:0000256" key="1">
    <source>
        <dbReference type="SAM" id="Phobius"/>
    </source>
</evidence>
<keyword evidence="3" id="KW-1185">Reference proteome</keyword>
<dbReference type="Proteomes" id="UP000182248">
    <property type="component" value="Unassembled WGS sequence"/>
</dbReference>
<proteinExistence type="predicted"/>
<organism evidence="2 3">
    <name type="scientific">Sinomicrobium oceani</name>
    <dbReference type="NCBI Taxonomy" id="1150368"/>
    <lineage>
        <taxon>Bacteria</taxon>
        <taxon>Pseudomonadati</taxon>
        <taxon>Bacteroidota</taxon>
        <taxon>Flavobacteriia</taxon>
        <taxon>Flavobacteriales</taxon>
        <taxon>Flavobacteriaceae</taxon>
        <taxon>Sinomicrobium</taxon>
    </lineage>
</organism>